<dbReference type="RefSeq" id="WP_189643648.1">
    <property type="nucleotide sequence ID" value="NZ_BNAL01000029.1"/>
</dbReference>
<keyword evidence="1" id="KW-0472">Membrane</keyword>
<sequence>MQRAPLPSPTSEFRRDESHKLLAGVVAGLQRHYLPHTDLTLLRVAVLALSLLTGAVPFVALGYVLLWVLAPAG</sequence>
<protein>
    <recommendedName>
        <fullName evidence="2">Phage shock protein PspC N-terminal domain-containing protein</fullName>
    </recommendedName>
</protein>
<dbReference type="EMBL" id="BNAL01000029">
    <property type="protein sequence ID" value="GHG07793.1"/>
    <property type="molecule type" value="Genomic_DNA"/>
</dbReference>
<organism evidence="3 4">
    <name type="scientific">Deinococcus piscis</name>
    <dbReference type="NCBI Taxonomy" id="394230"/>
    <lineage>
        <taxon>Bacteria</taxon>
        <taxon>Thermotogati</taxon>
        <taxon>Deinococcota</taxon>
        <taxon>Deinococci</taxon>
        <taxon>Deinococcales</taxon>
        <taxon>Deinococcaceae</taxon>
        <taxon>Deinococcus</taxon>
    </lineage>
</organism>
<keyword evidence="1" id="KW-0812">Transmembrane</keyword>
<dbReference type="Pfam" id="PF04024">
    <property type="entry name" value="PspC"/>
    <property type="match status" value="1"/>
</dbReference>
<dbReference type="Proteomes" id="UP000632154">
    <property type="component" value="Unassembled WGS sequence"/>
</dbReference>
<keyword evidence="4" id="KW-1185">Reference proteome</keyword>
<evidence type="ECO:0000313" key="3">
    <source>
        <dbReference type="EMBL" id="GHG07793.1"/>
    </source>
</evidence>
<evidence type="ECO:0000313" key="4">
    <source>
        <dbReference type="Proteomes" id="UP000632154"/>
    </source>
</evidence>
<comment type="caution">
    <text evidence="3">The sequence shown here is derived from an EMBL/GenBank/DDBJ whole genome shotgun (WGS) entry which is preliminary data.</text>
</comment>
<accession>A0ABQ3K8P7</accession>
<evidence type="ECO:0000256" key="1">
    <source>
        <dbReference type="SAM" id="Phobius"/>
    </source>
</evidence>
<reference evidence="4" key="1">
    <citation type="journal article" date="2019" name="Int. J. Syst. Evol. Microbiol.">
        <title>The Global Catalogue of Microorganisms (GCM) 10K type strain sequencing project: providing services to taxonomists for standard genome sequencing and annotation.</title>
        <authorList>
            <consortium name="The Broad Institute Genomics Platform"/>
            <consortium name="The Broad Institute Genome Sequencing Center for Infectious Disease"/>
            <person name="Wu L."/>
            <person name="Ma J."/>
        </authorList>
    </citation>
    <scope>NUCLEOTIDE SEQUENCE [LARGE SCALE GENOMIC DNA]</scope>
    <source>
        <strain evidence="4">CGMCC 1.18439</strain>
    </source>
</reference>
<name>A0ABQ3K8P7_9DEIO</name>
<feature type="domain" description="Phage shock protein PspC N-terminal" evidence="2">
    <location>
        <begin position="12"/>
        <end position="72"/>
    </location>
</feature>
<keyword evidence="1" id="KW-1133">Transmembrane helix</keyword>
<gene>
    <name evidence="3" type="ORF">GCM10017783_20460</name>
</gene>
<proteinExistence type="predicted"/>
<feature type="transmembrane region" description="Helical" evidence="1">
    <location>
        <begin position="41"/>
        <end position="70"/>
    </location>
</feature>
<dbReference type="InterPro" id="IPR007168">
    <property type="entry name" value="Phageshock_PspC_N"/>
</dbReference>
<evidence type="ECO:0000259" key="2">
    <source>
        <dbReference type="Pfam" id="PF04024"/>
    </source>
</evidence>